<dbReference type="PANTHER" id="PTHR36895">
    <property type="match status" value="1"/>
</dbReference>
<evidence type="ECO:0000313" key="5">
    <source>
        <dbReference type="EMBL" id="AOM66358.1"/>
    </source>
</evidence>
<dbReference type="Pfam" id="PF04481">
    <property type="entry name" value="DUF561"/>
    <property type="match status" value="1"/>
</dbReference>
<proteinExistence type="inferred from homology"/>
<evidence type="ECO:0000256" key="1">
    <source>
        <dbReference type="ARBA" id="ARBA00004474"/>
    </source>
</evidence>
<dbReference type="PANTHER" id="PTHR36895:SF1">
    <property type="entry name" value="YCF23 PROTEIN"/>
    <property type="match status" value="1"/>
</dbReference>
<gene>
    <name evidence="5" type="primary">ycf23</name>
    <name evidence="5" type="ORF">Ceram_082</name>
</gene>
<sequence length="278" mass="31165">MRLFNKKLENIFYNKKAVKIISGIDNLNINNILEYIRVCEINKATYIDIVANPKIVYFIKQMTSLPICVSSINVKSLYDCVLAGADIVEIGNFDVFYKQGIHLSHEHIMCIAQQIRHLLPFTDICVTIPHIFTINQQIELALELEDLGINMLQTEGDISEAQCLDITENKSYLKDSITHSIKKASSSLSSVYLLSNKVSMPVIGSSGISSLTASIAFAYGASCIGIKSEISRFANVTDMSLCMNEMMRSLNLNIKCVNRNLNFNKSISHIDNSRFYSI</sequence>
<dbReference type="EMBL" id="KX284719">
    <property type="protein sequence ID" value="AOM66358.1"/>
    <property type="molecule type" value="Genomic_DNA"/>
</dbReference>
<dbReference type="RefSeq" id="YP_009297015.1">
    <property type="nucleotide sequence ID" value="NC_031174.1"/>
</dbReference>
<dbReference type="GeneID" id="29073462"/>
<evidence type="ECO:0000256" key="3">
    <source>
        <dbReference type="ARBA" id="ARBA00021523"/>
    </source>
</evidence>
<comment type="similarity">
    <text evidence="2">Belongs to the ycf23 family.</text>
</comment>
<keyword evidence="4 5" id="KW-0934">Plastid</keyword>
<name>A0A1C9CD92_CERJP</name>
<reference evidence="5" key="1">
    <citation type="journal article" date="2016" name="BMC Biol.">
        <title>Parallel evolution of highly conserved plastid genome architecture in red seaweeds and seed plants.</title>
        <authorList>
            <person name="Lee J."/>
            <person name="Cho C.H."/>
            <person name="Park S.I."/>
            <person name="Choi J.W."/>
            <person name="Song H.S."/>
            <person name="West J.A."/>
            <person name="Bhattacharya D."/>
            <person name="Yoon H.S."/>
        </authorList>
    </citation>
    <scope>NUCLEOTIDE SEQUENCE</scope>
</reference>
<evidence type="ECO:0000256" key="2">
    <source>
        <dbReference type="ARBA" id="ARBA00009664"/>
    </source>
</evidence>
<evidence type="ECO:0000256" key="4">
    <source>
        <dbReference type="ARBA" id="ARBA00022640"/>
    </source>
</evidence>
<dbReference type="SUPFAM" id="SSF51395">
    <property type="entry name" value="FMN-linked oxidoreductases"/>
    <property type="match status" value="1"/>
</dbReference>
<dbReference type="AlphaFoldDB" id="A0A1C9CD92"/>
<organism evidence="5">
    <name type="scientific">Ceramothamnion japonicum</name>
    <name type="common">Red alga</name>
    <name type="synonym">Ceramium japonicum</name>
    <dbReference type="NCBI Taxonomy" id="218448"/>
    <lineage>
        <taxon>Eukaryota</taxon>
        <taxon>Rhodophyta</taxon>
        <taxon>Florideophyceae</taxon>
        <taxon>Rhodymeniophycidae</taxon>
        <taxon>Ceramiales</taxon>
        <taxon>Ceramiaceae</taxon>
        <taxon>Ceramothamnion</taxon>
    </lineage>
</organism>
<protein>
    <recommendedName>
        <fullName evidence="3">Uncharacterized protein ycf23</fullName>
    </recommendedName>
</protein>
<dbReference type="GO" id="GO:0009536">
    <property type="term" value="C:plastid"/>
    <property type="evidence" value="ECO:0007669"/>
    <property type="project" value="UniProtKB-SubCell"/>
</dbReference>
<dbReference type="InterPro" id="IPR007570">
    <property type="entry name" value="Uncharacterised_Ycf23"/>
</dbReference>
<comment type="subcellular location">
    <subcellularLocation>
        <location evidence="1">Plastid</location>
    </subcellularLocation>
</comment>
<accession>A0A1C9CD92</accession>
<geneLocation type="plastid" evidence="5"/>